<accession>A0A4Z2JEX9</accession>
<dbReference type="AlphaFoldDB" id="A0A4Z2JEX9"/>
<organism evidence="1 2">
    <name type="scientific">Liparis tanakae</name>
    <name type="common">Tanaka's snailfish</name>
    <dbReference type="NCBI Taxonomy" id="230148"/>
    <lineage>
        <taxon>Eukaryota</taxon>
        <taxon>Metazoa</taxon>
        <taxon>Chordata</taxon>
        <taxon>Craniata</taxon>
        <taxon>Vertebrata</taxon>
        <taxon>Euteleostomi</taxon>
        <taxon>Actinopterygii</taxon>
        <taxon>Neopterygii</taxon>
        <taxon>Teleostei</taxon>
        <taxon>Neoteleostei</taxon>
        <taxon>Acanthomorphata</taxon>
        <taxon>Eupercaria</taxon>
        <taxon>Perciformes</taxon>
        <taxon>Cottioidei</taxon>
        <taxon>Cottales</taxon>
        <taxon>Liparidae</taxon>
        <taxon>Liparis</taxon>
    </lineage>
</organism>
<dbReference type="Proteomes" id="UP000314294">
    <property type="component" value="Unassembled WGS sequence"/>
</dbReference>
<keyword evidence="2" id="KW-1185">Reference proteome</keyword>
<comment type="caution">
    <text evidence="1">The sequence shown here is derived from an EMBL/GenBank/DDBJ whole genome shotgun (WGS) entry which is preliminary data.</text>
</comment>
<reference evidence="1 2" key="1">
    <citation type="submission" date="2019-03" db="EMBL/GenBank/DDBJ databases">
        <title>First draft genome of Liparis tanakae, snailfish: a comprehensive survey of snailfish specific genes.</title>
        <authorList>
            <person name="Kim W."/>
            <person name="Song I."/>
            <person name="Jeong J.-H."/>
            <person name="Kim D."/>
            <person name="Kim S."/>
            <person name="Ryu S."/>
            <person name="Song J.Y."/>
            <person name="Lee S.K."/>
        </authorList>
    </citation>
    <scope>NUCLEOTIDE SEQUENCE [LARGE SCALE GENOMIC DNA]</scope>
    <source>
        <tissue evidence="1">Muscle</tissue>
    </source>
</reference>
<sequence>MGRVNCELLGVGGSNPLWSLARRLQDDLKGLALFLWSCIWCSWDVNVEIIDGVLAEETSVANDVTSATERPL</sequence>
<dbReference type="EMBL" id="SRLO01000005">
    <property type="protein sequence ID" value="TNN88571.1"/>
    <property type="molecule type" value="Genomic_DNA"/>
</dbReference>
<proteinExistence type="predicted"/>
<gene>
    <name evidence="1" type="ORF">EYF80_001354</name>
</gene>
<evidence type="ECO:0000313" key="1">
    <source>
        <dbReference type="EMBL" id="TNN88571.1"/>
    </source>
</evidence>
<protein>
    <submittedName>
        <fullName evidence="1">Uncharacterized protein</fullName>
    </submittedName>
</protein>
<evidence type="ECO:0000313" key="2">
    <source>
        <dbReference type="Proteomes" id="UP000314294"/>
    </source>
</evidence>
<name>A0A4Z2JEX9_9TELE</name>